<protein>
    <submittedName>
        <fullName evidence="1">Uncharacterized protein</fullName>
    </submittedName>
</protein>
<accession>S0FWR4</accession>
<proteinExistence type="predicted"/>
<name>S0FWR4_RUMCE</name>
<dbReference type="AlphaFoldDB" id="S0FWR4"/>
<evidence type="ECO:0000313" key="1">
    <source>
        <dbReference type="EMBL" id="EMS73609.1"/>
    </source>
</evidence>
<dbReference type="PATRIC" id="fig|1195236.3.peg.683"/>
<organism evidence="1 2">
    <name type="scientific">Ruminiclostridium cellobioparum subsp. termitidis CT1112</name>
    <dbReference type="NCBI Taxonomy" id="1195236"/>
    <lineage>
        <taxon>Bacteria</taxon>
        <taxon>Bacillati</taxon>
        <taxon>Bacillota</taxon>
        <taxon>Clostridia</taxon>
        <taxon>Eubacteriales</taxon>
        <taxon>Oscillospiraceae</taxon>
        <taxon>Ruminiclostridium</taxon>
    </lineage>
</organism>
<reference evidence="1 2" key="1">
    <citation type="journal article" date="2013" name="Genome Announc.">
        <title>Draft Genome Sequence of the Cellulolytic, Mesophilic, Anaerobic Bacterium Clostridium termitidis Strain CT1112 (DSM 5398).</title>
        <authorList>
            <person name="Lal S."/>
            <person name="Ramachandran U."/>
            <person name="Zhang X."/>
            <person name="Munir R."/>
            <person name="Sparling R."/>
            <person name="Levin D.B."/>
        </authorList>
    </citation>
    <scope>NUCLEOTIDE SEQUENCE [LARGE SCALE GENOMIC DNA]</scope>
    <source>
        <strain evidence="1 2">CT1112</strain>
    </source>
</reference>
<sequence length="67" mass="7854">MLYCKYCNYLKIIKDNDRQTDKRVYLCELAGIIFECDIESLNIDYPCNSISLLNSAENIKLNKTQKI</sequence>
<dbReference type="Proteomes" id="UP000014155">
    <property type="component" value="Unassembled WGS sequence"/>
</dbReference>
<dbReference type="EMBL" id="AORV01000017">
    <property type="protein sequence ID" value="EMS73609.1"/>
    <property type="molecule type" value="Genomic_DNA"/>
</dbReference>
<comment type="caution">
    <text evidence="1">The sequence shown here is derived from an EMBL/GenBank/DDBJ whole genome shotgun (WGS) entry which is preliminary data.</text>
</comment>
<gene>
    <name evidence="1" type="ORF">CTER_0374</name>
</gene>
<evidence type="ECO:0000313" key="2">
    <source>
        <dbReference type="Proteomes" id="UP000014155"/>
    </source>
</evidence>
<keyword evidence="2" id="KW-1185">Reference proteome</keyword>